<sequence length="377" mass="40372">MEIVCRREDLVFGVRTVSHALGGRTAMPILGGIRCQGEGTGVELTATDLERSIRCRIAAQVNGAGTVVLPGQVLSQLVGRLPEAETVELREENGQARLTCGRARFDLLTLPPDDFPAGARPEGKPVGSMSLPTLLQGISQTTFAALRASETTRLALTGVDIVLRDGAAKLAATNGYRLAIKKVPVDGLAEDYEGSFLVDATVLGDLSRVLAGVSEEEVAIYTDAGQLHFAAGPVFFSCRTIQEQFPDFERVVPKDSEIGLFAPRAELLDILRRLELFAAEESGAVNLKVAGPELELAAASKDKGQGQESVQLLKTPQKSMEIAFRAEYLIDALRRMESDQVALWLSAPERAGLIEPAGEIAAGDAGFIYVCMPVRLL</sequence>
<reference evidence="14" key="1">
    <citation type="submission" date="2018-05" db="EMBL/GenBank/DDBJ databases">
        <authorList>
            <person name="Hao L."/>
        </authorList>
    </citation>
    <scope>NUCLEOTIDE SEQUENCE [LARGE SCALE GENOMIC DNA]</scope>
</reference>
<comment type="function">
    <text evidence="9">Confers DNA tethering and processivity to DNA polymerases and other proteins. Acts as a clamp, forming a ring around DNA (a reaction catalyzed by the clamp-loading complex) which diffuses in an ATP-independent manner freely and bidirectionally along dsDNA. Initially characterized for its ability to contact the catalytic subunit of DNA polymerase III (Pol III), a complex, multichain enzyme responsible for most of the replicative synthesis in bacteria; Pol III exhibits 3'-5' exonuclease proofreading activity. The beta chain is required for initiation of replication as well as for processivity of DNA replication.</text>
</comment>
<dbReference type="PIRSF" id="PIRSF000804">
    <property type="entry name" value="DNA_pol_III_b"/>
    <property type="match status" value="1"/>
</dbReference>
<keyword evidence="4 9" id="KW-0808">Transferase</keyword>
<dbReference type="GO" id="GO:0008408">
    <property type="term" value="F:3'-5' exonuclease activity"/>
    <property type="evidence" value="ECO:0007669"/>
    <property type="project" value="InterPro"/>
</dbReference>
<evidence type="ECO:0000259" key="10">
    <source>
        <dbReference type="Pfam" id="PF00712"/>
    </source>
</evidence>
<evidence type="ECO:0000313" key="13">
    <source>
        <dbReference type="EMBL" id="SQD93221.1"/>
    </source>
</evidence>
<dbReference type="SUPFAM" id="SSF55979">
    <property type="entry name" value="DNA clamp"/>
    <property type="match status" value="3"/>
</dbReference>
<feature type="domain" description="DNA polymerase III beta sliding clamp C-terminal" evidence="12">
    <location>
        <begin position="250"/>
        <end position="374"/>
    </location>
</feature>
<dbReference type="InterPro" id="IPR001001">
    <property type="entry name" value="DNA_polIII_beta"/>
</dbReference>
<dbReference type="InterPro" id="IPR022635">
    <property type="entry name" value="DNA_polIII_beta_C"/>
</dbReference>
<dbReference type="SMART" id="SM00480">
    <property type="entry name" value="POL3Bc"/>
    <property type="match status" value="1"/>
</dbReference>
<dbReference type="AlphaFoldDB" id="A0A2X3KKT2"/>
<dbReference type="OrthoDB" id="8421503at2"/>
<feature type="domain" description="DNA polymerase III beta sliding clamp central" evidence="11">
    <location>
        <begin position="134"/>
        <end position="247"/>
    </location>
</feature>
<evidence type="ECO:0000259" key="12">
    <source>
        <dbReference type="Pfam" id="PF02768"/>
    </source>
</evidence>
<dbReference type="EMBL" id="LS483254">
    <property type="protein sequence ID" value="SQD93221.1"/>
    <property type="molecule type" value="Genomic_DNA"/>
</dbReference>
<feature type="domain" description="DNA polymerase III beta sliding clamp N-terminal" evidence="10">
    <location>
        <begin position="1"/>
        <end position="117"/>
    </location>
</feature>
<keyword evidence="7 9" id="KW-0239">DNA-directed DNA polymerase</keyword>
<keyword evidence="5 9" id="KW-0548">Nucleotidyltransferase</keyword>
<dbReference type="PANTHER" id="PTHR30478">
    <property type="entry name" value="DNA POLYMERASE III SUBUNIT BETA"/>
    <property type="match status" value="1"/>
</dbReference>
<organism evidence="13 14">
    <name type="scientific">Candidatus Bipolaricaulis anaerobius</name>
    <dbReference type="NCBI Taxonomy" id="2026885"/>
    <lineage>
        <taxon>Bacteria</taxon>
        <taxon>Candidatus Bipolaricaulota</taxon>
        <taxon>Candidatus Bipolaricaulia</taxon>
        <taxon>Candidatus Bipolaricaulales</taxon>
        <taxon>Candidatus Bipolaricaulaceae</taxon>
        <taxon>Candidatus Bipolaricaulis</taxon>
    </lineage>
</organism>
<evidence type="ECO:0000256" key="1">
    <source>
        <dbReference type="ARBA" id="ARBA00004496"/>
    </source>
</evidence>
<dbReference type="InterPro" id="IPR022634">
    <property type="entry name" value="DNA_polIII_beta_N"/>
</dbReference>
<comment type="subunit">
    <text evidence="9">Forms a ring-shaped head-to-tail homodimer around DNA.</text>
</comment>
<dbReference type="Pfam" id="PF02767">
    <property type="entry name" value="DNA_pol3_beta_2"/>
    <property type="match status" value="1"/>
</dbReference>
<protein>
    <recommendedName>
        <fullName evidence="9">Beta sliding clamp</fullName>
    </recommendedName>
</protein>
<evidence type="ECO:0000256" key="8">
    <source>
        <dbReference type="ARBA" id="ARBA00023125"/>
    </source>
</evidence>
<evidence type="ECO:0000256" key="4">
    <source>
        <dbReference type="ARBA" id="ARBA00022679"/>
    </source>
</evidence>
<evidence type="ECO:0000256" key="7">
    <source>
        <dbReference type="ARBA" id="ARBA00022932"/>
    </source>
</evidence>
<accession>A0A2X3KKT2</accession>
<proteinExistence type="inferred from homology"/>
<dbReference type="GO" id="GO:0009360">
    <property type="term" value="C:DNA polymerase III complex"/>
    <property type="evidence" value="ECO:0007669"/>
    <property type="project" value="InterPro"/>
</dbReference>
<dbReference type="Gene3D" id="3.10.150.10">
    <property type="entry name" value="DNA Polymerase III, subunit A, domain 2"/>
    <property type="match status" value="1"/>
</dbReference>
<evidence type="ECO:0000256" key="6">
    <source>
        <dbReference type="ARBA" id="ARBA00022705"/>
    </source>
</evidence>
<dbReference type="PANTHER" id="PTHR30478:SF0">
    <property type="entry name" value="BETA SLIDING CLAMP"/>
    <property type="match status" value="1"/>
</dbReference>
<dbReference type="GO" id="GO:0003887">
    <property type="term" value="F:DNA-directed DNA polymerase activity"/>
    <property type="evidence" value="ECO:0007669"/>
    <property type="project" value="UniProtKB-UniRule"/>
</dbReference>
<evidence type="ECO:0000259" key="11">
    <source>
        <dbReference type="Pfam" id="PF02767"/>
    </source>
</evidence>
<evidence type="ECO:0000256" key="5">
    <source>
        <dbReference type="ARBA" id="ARBA00022695"/>
    </source>
</evidence>
<evidence type="ECO:0000256" key="2">
    <source>
        <dbReference type="ARBA" id="ARBA00010752"/>
    </source>
</evidence>
<evidence type="ECO:0000313" key="14">
    <source>
        <dbReference type="Proteomes" id="UP000249818"/>
    </source>
</evidence>
<keyword evidence="3 9" id="KW-0963">Cytoplasm</keyword>
<gene>
    <name evidence="13" type="ORF">BARAN1_1199</name>
</gene>
<evidence type="ECO:0000256" key="9">
    <source>
        <dbReference type="PIRNR" id="PIRNR000804"/>
    </source>
</evidence>
<dbReference type="RefSeq" id="WP_122031619.1">
    <property type="nucleotide sequence ID" value="NZ_LS483254.1"/>
</dbReference>
<comment type="subcellular location">
    <subcellularLocation>
        <location evidence="1 9">Cytoplasm</location>
    </subcellularLocation>
</comment>
<dbReference type="Pfam" id="PF02768">
    <property type="entry name" value="DNA_pol3_beta_3"/>
    <property type="match status" value="1"/>
</dbReference>
<dbReference type="KEGG" id="bana:BARAN1_1199"/>
<dbReference type="Proteomes" id="UP000249818">
    <property type="component" value="Chromosome BARAN1"/>
</dbReference>
<name>A0A2X3KKT2_9BACT</name>
<dbReference type="Gene3D" id="3.70.10.10">
    <property type="match status" value="1"/>
</dbReference>
<keyword evidence="8" id="KW-0238">DNA-binding</keyword>
<dbReference type="CDD" id="cd00140">
    <property type="entry name" value="beta_clamp"/>
    <property type="match status" value="1"/>
</dbReference>
<dbReference type="NCBIfam" id="TIGR00663">
    <property type="entry name" value="dnan"/>
    <property type="match status" value="1"/>
</dbReference>
<comment type="similarity">
    <text evidence="2 9">Belongs to the beta sliding clamp family.</text>
</comment>
<dbReference type="GO" id="GO:0006271">
    <property type="term" value="P:DNA strand elongation involved in DNA replication"/>
    <property type="evidence" value="ECO:0007669"/>
    <property type="project" value="TreeGrafter"/>
</dbReference>
<dbReference type="InterPro" id="IPR046938">
    <property type="entry name" value="DNA_clamp_sf"/>
</dbReference>
<keyword evidence="6 9" id="KW-0235">DNA replication</keyword>
<dbReference type="InterPro" id="IPR022637">
    <property type="entry name" value="DNA_polIII_beta_cen"/>
</dbReference>
<dbReference type="Pfam" id="PF00712">
    <property type="entry name" value="DNA_pol3_beta"/>
    <property type="match status" value="1"/>
</dbReference>
<keyword evidence="14" id="KW-1185">Reference proteome</keyword>
<dbReference type="GO" id="GO:0003677">
    <property type="term" value="F:DNA binding"/>
    <property type="evidence" value="ECO:0007669"/>
    <property type="project" value="UniProtKB-UniRule"/>
</dbReference>
<evidence type="ECO:0000256" key="3">
    <source>
        <dbReference type="ARBA" id="ARBA00022490"/>
    </source>
</evidence>
<dbReference type="GO" id="GO:0005737">
    <property type="term" value="C:cytoplasm"/>
    <property type="evidence" value="ECO:0007669"/>
    <property type="project" value="UniProtKB-SubCell"/>
</dbReference>